<dbReference type="AlphaFoldDB" id="A0A0S8GKE5"/>
<dbReference type="Proteomes" id="UP000051096">
    <property type="component" value="Unassembled WGS sequence"/>
</dbReference>
<dbReference type="Pfam" id="PF00766">
    <property type="entry name" value="ETF_alpha"/>
    <property type="match status" value="1"/>
</dbReference>
<comment type="cofactor">
    <cofactor evidence="4">
        <name>FAD</name>
        <dbReference type="ChEBI" id="CHEBI:57692"/>
    </cofactor>
    <text evidence="4">Binds 1 FAD per dimer.</text>
</comment>
<dbReference type="PANTHER" id="PTHR43153">
    <property type="entry name" value="ELECTRON TRANSFER FLAVOPROTEIN ALPHA"/>
    <property type="match status" value="1"/>
</dbReference>
<gene>
    <name evidence="6" type="ORF">AMJ87_01885</name>
</gene>
<dbReference type="InterPro" id="IPR029035">
    <property type="entry name" value="DHS-like_NAD/FAD-binding_dom"/>
</dbReference>
<evidence type="ECO:0000256" key="2">
    <source>
        <dbReference type="ARBA" id="ARBA00022448"/>
    </source>
</evidence>
<feature type="binding site" evidence="4">
    <location>
        <begin position="251"/>
        <end position="255"/>
    </location>
    <ligand>
        <name>FAD</name>
        <dbReference type="ChEBI" id="CHEBI:57692"/>
    </ligand>
</feature>
<feature type="binding site" evidence="4">
    <location>
        <position position="289"/>
    </location>
    <ligand>
        <name>FAD</name>
        <dbReference type="ChEBI" id="CHEBI:57692"/>
    </ligand>
</feature>
<dbReference type="Gene3D" id="3.40.50.1220">
    <property type="entry name" value="TPP-binding domain"/>
    <property type="match status" value="1"/>
</dbReference>
<protein>
    <recommendedName>
        <fullName evidence="5">Electron transfer flavoprotein alpha/beta-subunit N-terminal domain-containing protein</fullName>
    </recommendedName>
</protein>
<dbReference type="GO" id="GO:0009055">
    <property type="term" value="F:electron transfer activity"/>
    <property type="evidence" value="ECO:0007669"/>
    <property type="project" value="InterPro"/>
</dbReference>
<name>A0A0S8GKE5_UNCW3</name>
<dbReference type="PANTHER" id="PTHR43153:SF1">
    <property type="entry name" value="ELECTRON TRANSFER FLAVOPROTEIN SUBUNIT ALPHA, MITOCHONDRIAL"/>
    <property type="match status" value="1"/>
</dbReference>
<dbReference type="FunFam" id="3.40.50.1220:FF:000004">
    <property type="entry name" value="Electron transfer flavoprotein"/>
    <property type="match status" value="1"/>
</dbReference>
<feature type="binding site" evidence="4">
    <location>
        <begin position="237"/>
        <end position="238"/>
    </location>
    <ligand>
        <name>FAD</name>
        <dbReference type="ChEBI" id="CHEBI:57692"/>
    </ligand>
</feature>
<dbReference type="InterPro" id="IPR014729">
    <property type="entry name" value="Rossmann-like_a/b/a_fold"/>
</dbReference>
<feature type="binding site" evidence="4">
    <location>
        <position position="212"/>
    </location>
    <ligand>
        <name>FAD</name>
        <dbReference type="ChEBI" id="CHEBI:57692"/>
    </ligand>
</feature>
<dbReference type="PIRSF" id="PIRSF000089">
    <property type="entry name" value="Electra_flavoP_a"/>
    <property type="match status" value="1"/>
</dbReference>
<dbReference type="GO" id="GO:0033539">
    <property type="term" value="P:fatty acid beta-oxidation using acyl-CoA dehydrogenase"/>
    <property type="evidence" value="ECO:0007669"/>
    <property type="project" value="TreeGrafter"/>
</dbReference>
<dbReference type="CDD" id="cd01715">
    <property type="entry name" value="ETF_alpha"/>
    <property type="match status" value="1"/>
</dbReference>
<comment type="similarity">
    <text evidence="1">Belongs to the ETF alpha-subunit/FixB family.</text>
</comment>
<dbReference type="InterPro" id="IPR014730">
    <property type="entry name" value="ETF_a/b_N"/>
</dbReference>
<keyword evidence="4" id="KW-0274">FAD</keyword>
<evidence type="ECO:0000259" key="5">
    <source>
        <dbReference type="SMART" id="SM00893"/>
    </source>
</evidence>
<dbReference type="GO" id="GO:0050660">
    <property type="term" value="F:flavin adenine dinucleotide binding"/>
    <property type="evidence" value="ECO:0007669"/>
    <property type="project" value="InterPro"/>
</dbReference>
<dbReference type="PATRIC" id="fig|1703780.3.peg.584"/>
<organism evidence="6 7">
    <name type="scientific">candidate division WOR_3 bacterium SM23_60</name>
    <dbReference type="NCBI Taxonomy" id="1703780"/>
    <lineage>
        <taxon>Bacteria</taxon>
        <taxon>Bacteria division WOR-3</taxon>
    </lineage>
</organism>
<evidence type="ECO:0000256" key="1">
    <source>
        <dbReference type="ARBA" id="ARBA00005817"/>
    </source>
</evidence>
<dbReference type="InterPro" id="IPR014731">
    <property type="entry name" value="ETF_asu_C"/>
</dbReference>
<keyword evidence="3" id="KW-0285">Flavoprotein</keyword>
<reference evidence="6 7" key="1">
    <citation type="journal article" date="2015" name="Microbiome">
        <title>Genomic resolution of linkages in carbon, nitrogen, and sulfur cycling among widespread estuary sediment bacteria.</title>
        <authorList>
            <person name="Baker B.J."/>
            <person name="Lazar C.S."/>
            <person name="Teske A.P."/>
            <person name="Dick G.J."/>
        </authorList>
    </citation>
    <scope>NUCLEOTIDE SEQUENCE [LARGE SCALE GENOMIC DNA]</scope>
    <source>
        <strain evidence="6">SM23_60</strain>
    </source>
</reference>
<evidence type="ECO:0000256" key="4">
    <source>
        <dbReference type="PIRSR" id="PIRSR000089-1"/>
    </source>
</evidence>
<sequence>MGEIFALVEHRQNAVRDITFELLTCGRRIAEQQNAQLTALLFGHNIAQTCDAVKNHAHRILAIDHELYKTFNAETYQATLVDIIQKEKPLLTLIGHTAFGWDLAPSLATQLGIPFTTDCLALEIRDDLAHATRQMYDGKLNAHVTLKKHDSYIVTLRSGSVPAEDASLNAEVQNYEPPLSAEPEYRKFLEYIEAAVGEVDITKADIIVSIGRGIKEQANMPAIEDFVKAIGGVLACSRPVVDAGWLPKDRQVGSSGKTVKPKLYIALGISGAFQHIVGMKGADTIIAVNKDPNAPIFNEADYGVVEDLFKVVPALKEKIVELKG</sequence>
<dbReference type="EMBL" id="LJUO01000010">
    <property type="protein sequence ID" value="KPK73390.1"/>
    <property type="molecule type" value="Genomic_DNA"/>
</dbReference>
<feature type="binding site" evidence="4">
    <location>
        <begin position="268"/>
        <end position="275"/>
    </location>
    <ligand>
        <name>FAD</name>
        <dbReference type="ChEBI" id="CHEBI:57692"/>
    </ligand>
</feature>
<dbReference type="SUPFAM" id="SSF52402">
    <property type="entry name" value="Adenine nucleotide alpha hydrolases-like"/>
    <property type="match status" value="1"/>
</dbReference>
<dbReference type="Pfam" id="PF01012">
    <property type="entry name" value="ETF"/>
    <property type="match status" value="1"/>
</dbReference>
<dbReference type="Gene3D" id="3.40.50.620">
    <property type="entry name" value="HUPs"/>
    <property type="match status" value="1"/>
</dbReference>
<dbReference type="InterPro" id="IPR033947">
    <property type="entry name" value="ETF_alpha_N"/>
</dbReference>
<keyword evidence="2" id="KW-0813">Transport</keyword>
<dbReference type="SMART" id="SM00893">
    <property type="entry name" value="ETF"/>
    <property type="match status" value="1"/>
</dbReference>
<accession>A0A0S8GKE5</accession>
<dbReference type="SUPFAM" id="SSF52467">
    <property type="entry name" value="DHS-like NAD/FAD-binding domain"/>
    <property type="match status" value="1"/>
</dbReference>
<proteinExistence type="inferred from homology"/>
<evidence type="ECO:0000313" key="6">
    <source>
        <dbReference type="EMBL" id="KPK73390.1"/>
    </source>
</evidence>
<dbReference type="InterPro" id="IPR001308">
    <property type="entry name" value="ETF_a/FixB"/>
</dbReference>
<comment type="caution">
    <text evidence="6">The sequence shown here is derived from an EMBL/GenBank/DDBJ whole genome shotgun (WGS) entry which is preliminary data.</text>
</comment>
<evidence type="ECO:0000256" key="3">
    <source>
        <dbReference type="ARBA" id="ARBA00022630"/>
    </source>
</evidence>
<evidence type="ECO:0000313" key="7">
    <source>
        <dbReference type="Proteomes" id="UP000051096"/>
    </source>
</evidence>
<feature type="domain" description="Electron transfer flavoprotein alpha/beta-subunit N-terminal" evidence="5">
    <location>
        <begin position="4"/>
        <end position="183"/>
    </location>
</feature>